<dbReference type="Pfam" id="PF00106">
    <property type="entry name" value="adh_short"/>
    <property type="match status" value="1"/>
</dbReference>
<reference evidence="3 4" key="2">
    <citation type="submission" date="2023-06" db="EMBL/GenBank/DDBJ databases">
        <authorList>
            <person name="Zeman M."/>
            <person name="Kubasova T."/>
            <person name="Jahodarova E."/>
            <person name="Nykrynova M."/>
            <person name="Rychlik I."/>
        </authorList>
    </citation>
    <scope>NUCLEOTIDE SEQUENCE [LARGE SCALE GENOMIC DNA]</scope>
    <source>
        <strain evidence="3 4">161_Gplus</strain>
    </source>
</reference>
<dbReference type="RefSeq" id="WP_283594528.1">
    <property type="nucleotide sequence ID" value="NZ_JAUDDW010000034.1"/>
</dbReference>
<sequence>MTQKVAIVTGGTNGIGLATTKKFLKEGYAVMIADLHENQERLAELQKLGTVAFFQCDISQADQVQALVDETVKRFGQIDVAANVAGILGKHMPFVEADLDNICQVINVNLMGTINVDQKVAAQMVKQGSGVIVNVGSLDGFIPNFESVGYIASKGGVRLATAAIAREVAPHGVRVLSVAPGWVETGMVEPATKAYGSTLHMKGRIIQPAEIAGAIYLATLPEASAINGTTIMADDGYTAFKGTDLPSAH</sequence>
<dbReference type="EC" id="1.-.-.-" evidence="3"/>
<evidence type="ECO:0000313" key="4">
    <source>
        <dbReference type="Proteomes" id="UP001529343"/>
    </source>
</evidence>
<dbReference type="GO" id="GO:0016491">
    <property type="term" value="F:oxidoreductase activity"/>
    <property type="evidence" value="ECO:0007669"/>
    <property type="project" value="UniProtKB-KW"/>
</dbReference>
<protein>
    <submittedName>
        <fullName evidence="3">SDR family oxidoreductase</fullName>
        <ecNumber evidence="3">1.-.-.-</ecNumber>
    </submittedName>
</protein>
<keyword evidence="4" id="KW-1185">Reference proteome</keyword>
<accession>A0ABT7UZC0</accession>
<evidence type="ECO:0000256" key="1">
    <source>
        <dbReference type="ARBA" id="ARBA00006484"/>
    </source>
</evidence>
<keyword evidence="2 3" id="KW-0560">Oxidoreductase</keyword>
<reference evidence="4" key="1">
    <citation type="submission" date="2023-06" db="EMBL/GenBank/DDBJ databases">
        <title>Identification and characterization of horizontal gene transfer across gut microbiota members of farm animals based on homology search.</title>
        <authorList>
            <person name="Zeman M."/>
            <person name="Kubasova T."/>
            <person name="Jahodarova E."/>
            <person name="Nykrynova M."/>
            <person name="Rychlik I."/>
        </authorList>
    </citation>
    <scope>NUCLEOTIDE SEQUENCE [LARGE SCALE GENOMIC DNA]</scope>
    <source>
        <strain evidence="4">161_Gplus</strain>
    </source>
</reference>
<proteinExistence type="inferred from homology"/>
<gene>
    <name evidence="3" type="ORF">QUW44_07835</name>
</gene>
<name>A0ABT7UZC0_9LACO</name>
<dbReference type="CDD" id="cd05233">
    <property type="entry name" value="SDR_c"/>
    <property type="match status" value="1"/>
</dbReference>
<organism evidence="3 4">
    <name type="scientific">Limosilactobacillus pontis</name>
    <dbReference type="NCBI Taxonomy" id="35787"/>
    <lineage>
        <taxon>Bacteria</taxon>
        <taxon>Bacillati</taxon>
        <taxon>Bacillota</taxon>
        <taxon>Bacilli</taxon>
        <taxon>Lactobacillales</taxon>
        <taxon>Lactobacillaceae</taxon>
        <taxon>Limosilactobacillus</taxon>
    </lineage>
</organism>
<evidence type="ECO:0000313" key="3">
    <source>
        <dbReference type="EMBL" id="MDM8267053.1"/>
    </source>
</evidence>
<dbReference type="PANTHER" id="PTHR24321">
    <property type="entry name" value="DEHYDROGENASES, SHORT CHAIN"/>
    <property type="match status" value="1"/>
</dbReference>
<comment type="similarity">
    <text evidence="1">Belongs to the short-chain dehydrogenases/reductases (SDR) family.</text>
</comment>
<dbReference type="Proteomes" id="UP001529343">
    <property type="component" value="Unassembled WGS sequence"/>
</dbReference>
<dbReference type="EMBL" id="JAUDDW010000034">
    <property type="protein sequence ID" value="MDM8267053.1"/>
    <property type="molecule type" value="Genomic_DNA"/>
</dbReference>
<comment type="caution">
    <text evidence="3">The sequence shown here is derived from an EMBL/GenBank/DDBJ whole genome shotgun (WGS) entry which is preliminary data.</text>
</comment>
<dbReference type="PANTHER" id="PTHR24321:SF8">
    <property type="entry name" value="ESTRADIOL 17-BETA-DEHYDROGENASE 8-RELATED"/>
    <property type="match status" value="1"/>
</dbReference>
<dbReference type="InterPro" id="IPR002347">
    <property type="entry name" value="SDR_fam"/>
</dbReference>
<evidence type="ECO:0000256" key="2">
    <source>
        <dbReference type="ARBA" id="ARBA00023002"/>
    </source>
</evidence>